<comment type="caution">
    <text evidence="2">The sequence shown here is derived from an EMBL/GenBank/DDBJ whole genome shotgun (WGS) entry which is preliminary data.</text>
</comment>
<gene>
    <name evidence="2" type="ORF">FA13DRAFT_1586934</name>
</gene>
<dbReference type="AlphaFoldDB" id="A0A4Y7T4X1"/>
<dbReference type="SUPFAM" id="SSF53335">
    <property type="entry name" value="S-adenosyl-L-methionine-dependent methyltransferases"/>
    <property type="match status" value="1"/>
</dbReference>
<feature type="non-terminal residue" evidence="2">
    <location>
        <position position="1"/>
    </location>
</feature>
<feature type="region of interest" description="Disordered" evidence="1">
    <location>
        <begin position="120"/>
        <end position="142"/>
    </location>
</feature>
<sequence length="381" mass="41423">LPSPSSFLPSIKAISAAPTEGLLVYIDKLRAIYSPPVRGTRRRQAKSIDDQRDESRVSELREDRFELNYVFNWLTALVSRYSEELNDGEEDSPLLREASAVLALCAGTASAGTFTRRFDFSSSQSSSGEEGEGGDGVSVTLRDVPLDNNDYSSVGAQTWGGACVLSEMVVEQPGRFGLEGGGGDKPLRILELGSGTGLVSLVVAKTLLKKGIPAQVVATDYYPSVLENLATNIASNGFTDSSTAKDTVSCTPLPLDWSKYPGTPLSDVPEAFGELFDLAFGADIVYEPQHAEWIRNCLQKLLAKPTAGKQPFFHLLIPLRYTHTAESESVARVFPFLDKAGWSEEGVGKDSSVLRTHEKELITCDTESGEEVVYAYYKIGW</sequence>
<dbReference type="CDD" id="cd02440">
    <property type="entry name" value="AdoMet_MTases"/>
    <property type="match status" value="1"/>
</dbReference>
<dbReference type="InterPro" id="IPR029063">
    <property type="entry name" value="SAM-dependent_MTases_sf"/>
</dbReference>
<dbReference type="OrthoDB" id="433955at2759"/>
<dbReference type="Proteomes" id="UP000298030">
    <property type="component" value="Unassembled WGS sequence"/>
</dbReference>
<accession>A0A4Y7T4X1</accession>
<dbReference type="STRING" id="71717.A0A4Y7T4X1"/>
<dbReference type="GO" id="GO:0008757">
    <property type="term" value="F:S-adenosylmethionine-dependent methyltransferase activity"/>
    <property type="evidence" value="ECO:0007669"/>
    <property type="project" value="UniProtKB-ARBA"/>
</dbReference>
<evidence type="ECO:0000256" key="1">
    <source>
        <dbReference type="SAM" id="MobiDB-lite"/>
    </source>
</evidence>
<dbReference type="PANTHER" id="PTHR14614:SF147">
    <property type="entry name" value="S-ADENOSYLMETHIONINE-DEPENDENT METHYLTRANSFERASE OF THE SEVEN BETA-STRAND FAMILY"/>
    <property type="match status" value="1"/>
</dbReference>
<dbReference type="EMBL" id="QPFP01000028">
    <property type="protein sequence ID" value="TEB29216.1"/>
    <property type="molecule type" value="Genomic_DNA"/>
</dbReference>
<evidence type="ECO:0000313" key="3">
    <source>
        <dbReference type="Proteomes" id="UP000298030"/>
    </source>
</evidence>
<dbReference type="Gene3D" id="3.40.50.150">
    <property type="entry name" value="Vaccinia Virus protein VP39"/>
    <property type="match status" value="1"/>
</dbReference>
<proteinExistence type="predicted"/>
<feature type="non-terminal residue" evidence="2">
    <location>
        <position position="381"/>
    </location>
</feature>
<organism evidence="2 3">
    <name type="scientific">Coprinellus micaceus</name>
    <name type="common">Glistening ink-cap mushroom</name>
    <name type="synonym">Coprinus micaceus</name>
    <dbReference type="NCBI Taxonomy" id="71717"/>
    <lineage>
        <taxon>Eukaryota</taxon>
        <taxon>Fungi</taxon>
        <taxon>Dikarya</taxon>
        <taxon>Basidiomycota</taxon>
        <taxon>Agaricomycotina</taxon>
        <taxon>Agaricomycetes</taxon>
        <taxon>Agaricomycetidae</taxon>
        <taxon>Agaricales</taxon>
        <taxon>Agaricineae</taxon>
        <taxon>Psathyrellaceae</taxon>
        <taxon>Coprinellus</taxon>
    </lineage>
</organism>
<dbReference type="InterPro" id="IPR019410">
    <property type="entry name" value="Methyltransf_16"/>
</dbReference>
<evidence type="ECO:0008006" key="4">
    <source>
        <dbReference type="Google" id="ProtNLM"/>
    </source>
</evidence>
<keyword evidence="3" id="KW-1185">Reference proteome</keyword>
<protein>
    <recommendedName>
        <fullName evidence="4">S-adenosyl-L-methionine-dependent methyltransferase</fullName>
    </recommendedName>
</protein>
<dbReference type="Pfam" id="PF10294">
    <property type="entry name" value="Methyltransf_16"/>
    <property type="match status" value="1"/>
</dbReference>
<evidence type="ECO:0000313" key="2">
    <source>
        <dbReference type="EMBL" id="TEB29216.1"/>
    </source>
</evidence>
<dbReference type="PANTHER" id="PTHR14614">
    <property type="entry name" value="HEPATOCELLULAR CARCINOMA-ASSOCIATED ANTIGEN"/>
    <property type="match status" value="1"/>
</dbReference>
<reference evidence="2 3" key="1">
    <citation type="journal article" date="2019" name="Nat. Ecol. Evol.">
        <title>Megaphylogeny resolves global patterns of mushroom evolution.</title>
        <authorList>
            <person name="Varga T."/>
            <person name="Krizsan K."/>
            <person name="Foldi C."/>
            <person name="Dima B."/>
            <person name="Sanchez-Garcia M."/>
            <person name="Sanchez-Ramirez S."/>
            <person name="Szollosi G.J."/>
            <person name="Szarkandi J.G."/>
            <person name="Papp V."/>
            <person name="Albert L."/>
            <person name="Andreopoulos W."/>
            <person name="Angelini C."/>
            <person name="Antonin V."/>
            <person name="Barry K.W."/>
            <person name="Bougher N.L."/>
            <person name="Buchanan P."/>
            <person name="Buyck B."/>
            <person name="Bense V."/>
            <person name="Catcheside P."/>
            <person name="Chovatia M."/>
            <person name="Cooper J."/>
            <person name="Damon W."/>
            <person name="Desjardin D."/>
            <person name="Finy P."/>
            <person name="Geml J."/>
            <person name="Haridas S."/>
            <person name="Hughes K."/>
            <person name="Justo A."/>
            <person name="Karasinski D."/>
            <person name="Kautmanova I."/>
            <person name="Kiss B."/>
            <person name="Kocsube S."/>
            <person name="Kotiranta H."/>
            <person name="LaButti K.M."/>
            <person name="Lechner B.E."/>
            <person name="Liimatainen K."/>
            <person name="Lipzen A."/>
            <person name="Lukacs Z."/>
            <person name="Mihaltcheva S."/>
            <person name="Morgado L.N."/>
            <person name="Niskanen T."/>
            <person name="Noordeloos M.E."/>
            <person name="Ohm R.A."/>
            <person name="Ortiz-Santana B."/>
            <person name="Ovrebo C."/>
            <person name="Racz N."/>
            <person name="Riley R."/>
            <person name="Savchenko A."/>
            <person name="Shiryaev A."/>
            <person name="Soop K."/>
            <person name="Spirin V."/>
            <person name="Szebenyi C."/>
            <person name="Tomsovsky M."/>
            <person name="Tulloss R.E."/>
            <person name="Uehling J."/>
            <person name="Grigoriev I.V."/>
            <person name="Vagvolgyi C."/>
            <person name="Papp T."/>
            <person name="Martin F.M."/>
            <person name="Miettinen O."/>
            <person name="Hibbett D.S."/>
            <person name="Nagy L.G."/>
        </authorList>
    </citation>
    <scope>NUCLEOTIDE SEQUENCE [LARGE SCALE GENOMIC DNA]</scope>
    <source>
        <strain evidence="2 3">FP101781</strain>
    </source>
</reference>
<name>A0A4Y7T4X1_COPMI</name>